<gene>
    <name evidence="1" type="ORF">OWV82_012239</name>
</gene>
<name>A0ACC1Y1G3_MELAZ</name>
<evidence type="ECO:0000313" key="2">
    <source>
        <dbReference type="Proteomes" id="UP001164539"/>
    </source>
</evidence>
<organism evidence="1 2">
    <name type="scientific">Melia azedarach</name>
    <name type="common">Chinaberry tree</name>
    <dbReference type="NCBI Taxonomy" id="155640"/>
    <lineage>
        <taxon>Eukaryota</taxon>
        <taxon>Viridiplantae</taxon>
        <taxon>Streptophyta</taxon>
        <taxon>Embryophyta</taxon>
        <taxon>Tracheophyta</taxon>
        <taxon>Spermatophyta</taxon>
        <taxon>Magnoliopsida</taxon>
        <taxon>eudicotyledons</taxon>
        <taxon>Gunneridae</taxon>
        <taxon>Pentapetalae</taxon>
        <taxon>rosids</taxon>
        <taxon>malvids</taxon>
        <taxon>Sapindales</taxon>
        <taxon>Meliaceae</taxon>
        <taxon>Melia</taxon>
    </lineage>
</organism>
<dbReference type="EMBL" id="CM051399">
    <property type="protein sequence ID" value="KAJ4717335.1"/>
    <property type="molecule type" value="Genomic_DNA"/>
</dbReference>
<accession>A0ACC1Y1G3</accession>
<proteinExistence type="predicted"/>
<comment type="caution">
    <text evidence="1">The sequence shown here is derived from an EMBL/GenBank/DDBJ whole genome shotgun (WGS) entry which is preliminary data.</text>
</comment>
<keyword evidence="2" id="KW-1185">Reference proteome</keyword>
<dbReference type="Proteomes" id="UP001164539">
    <property type="component" value="Chromosome 6"/>
</dbReference>
<sequence>MLLAVSNNMVSRCVLGKKVEEENGNGKFGELTRTLLVQFTAFCFRDVFPYLGWLDVLTGLISLLKATARELDAMLDRVIEEHGIAWGKRTACLGQGSLRTILKQFSWSPPFSLALLPLSHSHKYTYTHV</sequence>
<reference evidence="1 2" key="1">
    <citation type="journal article" date="2023" name="Science">
        <title>Complex scaffold remodeling in plant triterpene biosynthesis.</title>
        <authorList>
            <person name="De La Pena R."/>
            <person name="Hodgson H."/>
            <person name="Liu J.C."/>
            <person name="Stephenson M.J."/>
            <person name="Martin A.C."/>
            <person name="Owen C."/>
            <person name="Harkess A."/>
            <person name="Leebens-Mack J."/>
            <person name="Jimenez L.E."/>
            <person name="Osbourn A."/>
            <person name="Sattely E.S."/>
        </authorList>
    </citation>
    <scope>NUCLEOTIDE SEQUENCE [LARGE SCALE GENOMIC DNA]</scope>
    <source>
        <strain evidence="2">cv. JPN11</strain>
        <tissue evidence="1">Leaf</tissue>
    </source>
</reference>
<protein>
    <submittedName>
        <fullName evidence="1">Cytochrome P450</fullName>
    </submittedName>
</protein>
<evidence type="ECO:0000313" key="1">
    <source>
        <dbReference type="EMBL" id="KAJ4717335.1"/>
    </source>
</evidence>